<dbReference type="AlphaFoldDB" id="E6W557"/>
<dbReference type="NCBIfam" id="TIGR04336">
    <property type="entry name" value="AmmeMemoSam_B"/>
    <property type="match status" value="1"/>
</dbReference>
<dbReference type="InParanoid" id="E6W557"/>
<dbReference type="CDD" id="cd07361">
    <property type="entry name" value="MEMO_like"/>
    <property type="match status" value="1"/>
</dbReference>
<dbReference type="InterPro" id="IPR002737">
    <property type="entry name" value="MEMO1_fam"/>
</dbReference>
<evidence type="ECO:0000256" key="2">
    <source>
        <dbReference type="HAMAP-Rule" id="MF_00055"/>
    </source>
</evidence>
<evidence type="ECO:0000313" key="4">
    <source>
        <dbReference type="Proteomes" id="UP000002572"/>
    </source>
</evidence>
<keyword evidence="4" id="KW-1185">Reference proteome</keyword>
<dbReference type="HOGENOM" id="CLU_038085_2_0_0"/>
<dbReference type="PANTHER" id="PTHR11060">
    <property type="entry name" value="PROTEIN MEMO1"/>
    <property type="match status" value="1"/>
</dbReference>
<dbReference type="Gene3D" id="3.40.830.10">
    <property type="entry name" value="LigB-like"/>
    <property type="match status" value="1"/>
</dbReference>
<name>E6W557_DESIS</name>
<proteinExistence type="inferred from homology"/>
<evidence type="ECO:0000313" key="3">
    <source>
        <dbReference type="EMBL" id="ADU67136.1"/>
    </source>
</evidence>
<dbReference type="KEGG" id="din:Selin_2421"/>
<dbReference type="PANTHER" id="PTHR11060:SF0">
    <property type="entry name" value="PROTEIN MEMO1"/>
    <property type="match status" value="1"/>
</dbReference>
<dbReference type="Pfam" id="PF01875">
    <property type="entry name" value="Memo"/>
    <property type="match status" value="1"/>
</dbReference>
<dbReference type="HAMAP" id="MF_00055">
    <property type="entry name" value="MEMO1"/>
    <property type="match status" value="1"/>
</dbReference>
<dbReference type="Proteomes" id="UP000002572">
    <property type="component" value="Chromosome"/>
</dbReference>
<dbReference type="OrthoDB" id="9785549at2"/>
<dbReference type="RefSeq" id="WP_013507007.1">
    <property type="nucleotide sequence ID" value="NC_014836.1"/>
</dbReference>
<dbReference type="STRING" id="653733.Selin_2421"/>
<evidence type="ECO:0000256" key="1">
    <source>
        <dbReference type="ARBA" id="ARBA00006315"/>
    </source>
</evidence>
<sequence length="264" mass="28013">MTIRQSAVAGMFYPDNPREIRAFLDHHMAAATAPVDACAVVVPHAGWIYSGQLAAQVLARVRVPDTVVIIGPNHTGLGSAISIFPPGLWRTPVGDIPVSPHARTLAARLGLTCDTAAHQREHSLEVLLPMLHYRNPSLQIIAITVAGGSPEDARELAHTLEAEFQGEDVLLLASSDMNHFESQAVSDRKNALAMERIAALDSPGLLEVVNRHRISMCGAFPVAVALENALLRGASHASLVGYTDSAAVSGDHDSVVGYAGYILA</sequence>
<reference evidence="3 4" key="1">
    <citation type="submission" date="2010-12" db="EMBL/GenBank/DDBJ databases">
        <title>Complete sequence of Desulfurispirillum indicum S5.</title>
        <authorList>
            <consortium name="US DOE Joint Genome Institute"/>
            <person name="Lucas S."/>
            <person name="Copeland A."/>
            <person name="Lapidus A."/>
            <person name="Cheng J.-F."/>
            <person name="Goodwin L."/>
            <person name="Pitluck S."/>
            <person name="Chertkov O."/>
            <person name="Held B."/>
            <person name="Detter J.C."/>
            <person name="Han C."/>
            <person name="Tapia R."/>
            <person name="Land M."/>
            <person name="Hauser L."/>
            <person name="Kyrpides N."/>
            <person name="Ivanova N."/>
            <person name="Mikhailova N."/>
            <person name="Haggblom M."/>
            <person name="Rauschenbach I."/>
            <person name="Bini E."/>
            <person name="Woyke T."/>
        </authorList>
    </citation>
    <scope>NUCLEOTIDE SEQUENCE [LARGE SCALE GENOMIC DNA]</scope>
    <source>
        <strain evidence="4">ATCC BAA-1389 / DSM 22839 / S5</strain>
    </source>
</reference>
<gene>
    <name evidence="3" type="ordered locus">Selin_2421</name>
</gene>
<comment type="similarity">
    <text evidence="1 2">Belongs to the MEMO1 family.</text>
</comment>
<organism evidence="3 4">
    <name type="scientific">Desulfurispirillum indicum (strain ATCC BAA-1389 / DSM 22839 / S5)</name>
    <dbReference type="NCBI Taxonomy" id="653733"/>
    <lineage>
        <taxon>Bacteria</taxon>
        <taxon>Pseudomonadati</taxon>
        <taxon>Chrysiogenota</taxon>
        <taxon>Chrysiogenia</taxon>
        <taxon>Chrysiogenales</taxon>
        <taxon>Chrysiogenaceae</taxon>
        <taxon>Desulfurispirillum</taxon>
    </lineage>
</organism>
<accession>E6W557</accession>
<dbReference type="eggNOG" id="COG1355">
    <property type="taxonomic scope" value="Bacteria"/>
</dbReference>
<protein>
    <recommendedName>
        <fullName evidence="2">MEMO1 family protein Selin_2421</fullName>
    </recommendedName>
</protein>
<dbReference type="EMBL" id="CP002432">
    <property type="protein sequence ID" value="ADU67136.1"/>
    <property type="molecule type" value="Genomic_DNA"/>
</dbReference>